<sequence length="192" mass="20584">MIEIKVDAADYLRLGNMIAAAGSKAPDALRRAVNHTGERAKTQMTRSLTAQTGLKRQVIVRALKANKAYSGGPTGGGSGSYVIAVKGGNVSLKFFFARETRRGVSAAPWNSRRVFPSVFLKGGRFPGRKALSLGGHAYKRAAGGRLPIAREKSGLFIPEEMVAGATRNAFFDTVRARLPDRLAHELARLFGG</sequence>
<evidence type="ECO:0008006" key="3">
    <source>
        <dbReference type="Google" id="ProtNLM"/>
    </source>
</evidence>
<dbReference type="RefSeq" id="WP_244642742.1">
    <property type="nucleotide sequence ID" value="NZ_BNCG01000002.1"/>
</dbReference>
<protein>
    <recommendedName>
        <fullName evidence="3">Minor tail protein Z (GPZ)</fullName>
    </recommendedName>
</protein>
<evidence type="ECO:0000313" key="1">
    <source>
        <dbReference type="EMBL" id="MFC3637040.1"/>
    </source>
</evidence>
<dbReference type="Proteomes" id="UP001595704">
    <property type="component" value="Unassembled WGS sequence"/>
</dbReference>
<dbReference type="EMBL" id="JBHRYC010000026">
    <property type="protein sequence ID" value="MFC3637040.1"/>
    <property type="molecule type" value="Genomic_DNA"/>
</dbReference>
<keyword evidence="2" id="KW-1185">Reference proteome</keyword>
<evidence type="ECO:0000313" key="2">
    <source>
        <dbReference type="Proteomes" id="UP001595704"/>
    </source>
</evidence>
<organism evidence="1 2">
    <name type="scientific">Camelimonas fluminis</name>
    <dbReference type="NCBI Taxonomy" id="1576911"/>
    <lineage>
        <taxon>Bacteria</taxon>
        <taxon>Pseudomonadati</taxon>
        <taxon>Pseudomonadota</taxon>
        <taxon>Alphaproteobacteria</taxon>
        <taxon>Hyphomicrobiales</taxon>
        <taxon>Chelatococcaceae</taxon>
        <taxon>Camelimonas</taxon>
    </lineage>
</organism>
<name>A0ABV7UF53_9HYPH</name>
<reference evidence="2" key="1">
    <citation type="journal article" date="2019" name="Int. J. Syst. Evol. Microbiol.">
        <title>The Global Catalogue of Microorganisms (GCM) 10K type strain sequencing project: providing services to taxonomists for standard genome sequencing and annotation.</title>
        <authorList>
            <consortium name="The Broad Institute Genomics Platform"/>
            <consortium name="The Broad Institute Genome Sequencing Center for Infectious Disease"/>
            <person name="Wu L."/>
            <person name="Ma J."/>
        </authorList>
    </citation>
    <scope>NUCLEOTIDE SEQUENCE [LARGE SCALE GENOMIC DNA]</scope>
    <source>
        <strain evidence="2">KCTC 42282</strain>
    </source>
</reference>
<gene>
    <name evidence="1" type="ORF">ACFONL_06535</name>
</gene>
<accession>A0ABV7UF53</accession>
<proteinExistence type="predicted"/>
<comment type="caution">
    <text evidence="1">The sequence shown here is derived from an EMBL/GenBank/DDBJ whole genome shotgun (WGS) entry which is preliminary data.</text>
</comment>